<evidence type="ECO:0000313" key="2">
    <source>
        <dbReference type="Proteomes" id="UP001157502"/>
    </source>
</evidence>
<name>A0ACC2H6V0_DALPE</name>
<dbReference type="Proteomes" id="UP001157502">
    <property type="component" value="Chromosome 5"/>
</dbReference>
<organism evidence="1 2">
    <name type="scientific">Dallia pectoralis</name>
    <name type="common">Alaska blackfish</name>
    <dbReference type="NCBI Taxonomy" id="75939"/>
    <lineage>
        <taxon>Eukaryota</taxon>
        <taxon>Metazoa</taxon>
        <taxon>Chordata</taxon>
        <taxon>Craniata</taxon>
        <taxon>Vertebrata</taxon>
        <taxon>Euteleostomi</taxon>
        <taxon>Actinopterygii</taxon>
        <taxon>Neopterygii</taxon>
        <taxon>Teleostei</taxon>
        <taxon>Protacanthopterygii</taxon>
        <taxon>Esociformes</taxon>
        <taxon>Umbridae</taxon>
        <taxon>Dallia</taxon>
    </lineage>
</organism>
<reference evidence="1" key="1">
    <citation type="submission" date="2021-05" db="EMBL/GenBank/DDBJ databases">
        <authorList>
            <person name="Pan Q."/>
            <person name="Jouanno E."/>
            <person name="Zahm M."/>
            <person name="Klopp C."/>
            <person name="Cabau C."/>
            <person name="Louis A."/>
            <person name="Berthelot C."/>
            <person name="Parey E."/>
            <person name="Roest Crollius H."/>
            <person name="Montfort J."/>
            <person name="Robinson-Rechavi M."/>
            <person name="Bouchez O."/>
            <person name="Lampietro C."/>
            <person name="Lopez Roques C."/>
            <person name="Donnadieu C."/>
            <person name="Postlethwait J."/>
            <person name="Bobe J."/>
            <person name="Dillon D."/>
            <person name="Chandos A."/>
            <person name="von Hippel F."/>
            <person name="Guiguen Y."/>
        </authorList>
    </citation>
    <scope>NUCLEOTIDE SEQUENCE</scope>
    <source>
        <strain evidence="1">YG-Jan2019</strain>
    </source>
</reference>
<protein>
    <submittedName>
        <fullName evidence="1">Uncharacterized protein</fullName>
    </submittedName>
</protein>
<gene>
    <name evidence="1" type="ORF">DPEC_G00058600</name>
</gene>
<evidence type="ECO:0000313" key="1">
    <source>
        <dbReference type="EMBL" id="KAJ8011475.1"/>
    </source>
</evidence>
<sequence>MCQLELYLSDEHGFSLKYVQENRTEFVSLKLLTSFRKLEVRGVLENTLKLFNAHAAVAWLRILWPGNRLPDELRQNAGGTRSRASGFVSWWSLTPWRGPGRPTGPCRVEALSELHGSRSVEENRCTWDHGNEKVVCLCVQRRKVGTKAPGQLQRQALSPVVLRLPVGPVGTKGFCRGRRQKKHSCNNTSSYITTNPSE</sequence>
<comment type="caution">
    <text evidence="1">The sequence shown here is derived from an EMBL/GenBank/DDBJ whole genome shotgun (WGS) entry which is preliminary data.</text>
</comment>
<keyword evidence="2" id="KW-1185">Reference proteome</keyword>
<dbReference type="EMBL" id="CM055732">
    <property type="protein sequence ID" value="KAJ8011475.1"/>
    <property type="molecule type" value="Genomic_DNA"/>
</dbReference>
<accession>A0ACC2H6V0</accession>
<proteinExistence type="predicted"/>